<dbReference type="PRINTS" id="PR00704">
    <property type="entry name" value="CALPAIN"/>
</dbReference>
<dbReference type="GO" id="GO:0006508">
    <property type="term" value="P:proteolysis"/>
    <property type="evidence" value="ECO:0007669"/>
    <property type="project" value="UniProtKB-KW"/>
</dbReference>
<dbReference type="InterPro" id="IPR000719">
    <property type="entry name" value="Prot_kinase_dom"/>
</dbReference>
<dbReference type="InterPro" id="IPR022684">
    <property type="entry name" value="Calpain_cysteine_protease"/>
</dbReference>
<dbReference type="SUPFAM" id="SSF49758">
    <property type="entry name" value="Calpain large subunit, middle domain (domain III)"/>
    <property type="match status" value="1"/>
</dbReference>
<evidence type="ECO:0000259" key="13">
    <source>
        <dbReference type="PROSITE" id="PS50011"/>
    </source>
</evidence>
<dbReference type="FunFam" id="1.10.510.10:FF:001332">
    <property type="entry name" value="Serine/threonine-protein kinase Nek1"/>
    <property type="match status" value="1"/>
</dbReference>
<feature type="compositionally biased region" description="Acidic residues" evidence="12">
    <location>
        <begin position="372"/>
        <end position="384"/>
    </location>
</feature>
<dbReference type="InterPro" id="IPR022682">
    <property type="entry name" value="Calpain_domain_III"/>
</dbReference>
<comment type="similarity">
    <text evidence="1">Belongs to the peptidase C2 family.</text>
</comment>
<feature type="region of interest" description="Disordered" evidence="12">
    <location>
        <begin position="287"/>
        <end position="384"/>
    </location>
</feature>
<evidence type="ECO:0000256" key="3">
    <source>
        <dbReference type="ARBA" id="ARBA00022670"/>
    </source>
</evidence>
<dbReference type="OrthoDB" id="424753at2759"/>
<evidence type="ECO:0000256" key="8">
    <source>
        <dbReference type="ARBA" id="ARBA00022807"/>
    </source>
</evidence>
<dbReference type="PROSITE" id="PS50011">
    <property type="entry name" value="PROTEIN_KINASE_DOM"/>
    <property type="match status" value="1"/>
</dbReference>
<dbReference type="Pfam" id="PF00069">
    <property type="entry name" value="Pkinase"/>
    <property type="match status" value="1"/>
</dbReference>
<dbReference type="SMART" id="SM00220">
    <property type="entry name" value="S_TKc"/>
    <property type="match status" value="1"/>
</dbReference>
<dbReference type="PANTHER" id="PTHR10183:SF424">
    <property type="entry name" value="CALPAIN-B-LIKE PROTEIN"/>
    <property type="match status" value="1"/>
</dbReference>
<feature type="compositionally biased region" description="Low complexity" evidence="12">
    <location>
        <begin position="301"/>
        <end position="313"/>
    </location>
</feature>
<dbReference type="FunFam" id="3.30.200.20:FF:000042">
    <property type="entry name" value="Aurora kinase A"/>
    <property type="match status" value="1"/>
</dbReference>
<evidence type="ECO:0000256" key="1">
    <source>
        <dbReference type="ARBA" id="ARBA00007623"/>
    </source>
</evidence>
<dbReference type="InterPro" id="IPR036213">
    <property type="entry name" value="Calpain_III_sf"/>
</dbReference>
<name>A0A8B8D6Q7_CRAVI</name>
<dbReference type="SMART" id="SM00230">
    <property type="entry name" value="CysPc"/>
    <property type="match status" value="1"/>
</dbReference>
<dbReference type="CDD" id="cd08215">
    <property type="entry name" value="STKc_Nek"/>
    <property type="match status" value="1"/>
</dbReference>
<accession>A0A8B8D6Q7</accession>
<dbReference type="SUPFAM" id="SSF54001">
    <property type="entry name" value="Cysteine proteinases"/>
    <property type="match status" value="1"/>
</dbReference>
<evidence type="ECO:0000256" key="9">
    <source>
        <dbReference type="ARBA" id="ARBA00022840"/>
    </source>
</evidence>
<dbReference type="InterPro" id="IPR000169">
    <property type="entry name" value="Pept_cys_AS"/>
</dbReference>
<dbReference type="SMART" id="SM00720">
    <property type="entry name" value="calpain_III"/>
    <property type="match status" value="1"/>
</dbReference>
<sequence>MDRYEIVHKLGAGGCGAVYLARSSETKKYCALKKIELDESRKNRTKEAVQKEARILEKLKHPHIVSYQGSFFDDNEHFLYIVQDYCDGGNLDDKIKAAANKKNHFEEKQVMNWFVQILMAVQFIHSNKILHRDLKTENVFLTKKNVVKLGDFGISKVLDSTIDVAKTVVGTPSYLSPELCQDIPYSSKSDIWALGCVLYEMCALQPPFDGQNLVSLLFKIIKAEYQPIPSHYSESLHALVTAILQKTPEDRPSASAILNMPYVKQHLAEFIQEKESLLQLKSNKENSRSSPYLSVSDQSRSKGNSANSSVSASPAIHRRQASPEKTAKSAHQKDSGLAMNDSNGDGKADYSDDFDSSDEEIQDQCEKAADSSDAEYDDDFEEYDSSEDLDDIVNQAREAQELEPKDVYFGDDKVLQTQFRQTAIFNQQCVENFGAKNLREVDRMIQNGTITEDDLKRILFEDPDFPASDKSLFYSYRPNIGPIIWKRPHEIVANPKFTVDGFSRFDLLQGKIGNCWLVAAFSCLTLAPNLVERCIPENQGFSYKYAGIFHFRFWRYGEWIDVVIDDRLPTINGELIYMRSKDKQEFWSALFEKAYAKCYGSYENTSGGLTNWALQDLTGGVTETHQVYENPRHIQRLLDVSLTNASLIGTHISTNMTQGQRRRLTNGLVTGHAYSVTGFAQIPVKNGNIILIRLRNPWGHFEWNGAWSDGSPHWGALSEDVRKRLKQANSEDGEFWMSFVDFSNIFTVMEVCHLSPECWKCAPSMQHRKSWTAAVGHREWRRGYNAGGAASSPLLWHNNQFYLEVSSACCVVIALMQKYRLCGDNRRFHSCGCLIYQVPPGQSSRLTAKFFIHKKLYATTGFKTERENVGFFRFPAGSYVILPVTNYFNVEGKYLIRIFTSEKCKVRELDDEDSMLYIQPEESFVDLDARYTLHKRFRALTKQTNSLDAVGLQKLLQSRMRSQSYSCCFRESSSFQFRPIRLTLEACKAAISITNMDFSGKLNYDEFSNLMARIMMWQSVFKQFSDGNSEMDTYCLRNALKTLGITGSNRTIEALIIRFAIGESIAMETFVNCMIKVITGHQLYKRRLKEETATNSPSLPEATNCHQDIGACIDKIQLLVGIGVLGEVVTNQEPDPDS</sequence>
<feature type="domain" description="Calpain catalytic" evidence="14">
    <location>
        <begin position="459"/>
        <end position="755"/>
    </location>
</feature>
<dbReference type="InterPro" id="IPR038765">
    <property type="entry name" value="Papain-like_cys_pep_sf"/>
</dbReference>
<feature type="compositionally biased region" description="Acidic residues" evidence="12">
    <location>
        <begin position="351"/>
        <end position="363"/>
    </location>
</feature>
<evidence type="ECO:0000256" key="4">
    <source>
        <dbReference type="ARBA" id="ARBA00022679"/>
    </source>
</evidence>
<dbReference type="PROSITE" id="PS00108">
    <property type="entry name" value="PROTEIN_KINASE_ST"/>
    <property type="match status" value="1"/>
</dbReference>
<dbReference type="KEGG" id="cvn:111124603"/>
<dbReference type="SUPFAM" id="SSF47473">
    <property type="entry name" value="EF-hand"/>
    <property type="match status" value="1"/>
</dbReference>
<keyword evidence="15" id="KW-1185">Reference proteome</keyword>
<keyword evidence="6" id="KW-0418">Kinase</keyword>
<evidence type="ECO:0000256" key="7">
    <source>
        <dbReference type="ARBA" id="ARBA00022801"/>
    </source>
</evidence>
<dbReference type="PANTHER" id="PTHR10183">
    <property type="entry name" value="CALPAIN"/>
    <property type="match status" value="1"/>
</dbReference>
<dbReference type="PROSITE" id="PS00139">
    <property type="entry name" value="THIOL_PROTEASE_CYS"/>
    <property type="match status" value="1"/>
</dbReference>
<dbReference type="SUPFAM" id="SSF56112">
    <property type="entry name" value="Protein kinase-like (PK-like)"/>
    <property type="match status" value="1"/>
</dbReference>
<dbReference type="FunFam" id="3.90.70.10:FF:000001">
    <property type="entry name" value="Calpain-1 catalytic subunit"/>
    <property type="match status" value="1"/>
</dbReference>
<feature type="active site" evidence="10 11">
    <location>
        <position position="696"/>
    </location>
</feature>
<organism evidence="15 16">
    <name type="scientific">Crassostrea virginica</name>
    <name type="common">Eastern oyster</name>
    <dbReference type="NCBI Taxonomy" id="6565"/>
    <lineage>
        <taxon>Eukaryota</taxon>
        <taxon>Metazoa</taxon>
        <taxon>Spiralia</taxon>
        <taxon>Lophotrochozoa</taxon>
        <taxon>Mollusca</taxon>
        <taxon>Bivalvia</taxon>
        <taxon>Autobranchia</taxon>
        <taxon>Pteriomorphia</taxon>
        <taxon>Ostreida</taxon>
        <taxon>Ostreoidea</taxon>
        <taxon>Ostreidae</taxon>
        <taxon>Crassostrea</taxon>
    </lineage>
</organism>
<feature type="active site" evidence="10 11">
    <location>
        <position position="515"/>
    </location>
</feature>
<protein>
    <submittedName>
        <fullName evidence="16">Calpain-9-like</fullName>
    </submittedName>
</protein>
<dbReference type="GO" id="GO:0004198">
    <property type="term" value="F:calcium-dependent cysteine-type endopeptidase activity"/>
    <property type="evidence" value="ECO:0007669"/>
    <property type="project" value="InterPro"/>
</dbReference>
<dbReference type="AlphaFoldDB" id="A0A8B8D6Q7"/>
<gene>
    <name evidence="16" type="primary">LOC111124603</name>
</gene>
<evidence type="ECO:0000259" key="14">
    <source>
        <dbReference type="PROSITE" id="PS50203"/>
    </source>
</evidence>
<dbReference type="Gene3D" id="1.10.238.10">
    <property type="entry name" value="EF-hand"/>
    <property type="match status" value="1"/>
</dbReference>
<dbReference type="Gene3D" id="3.90.70.10">
    <property type="entry name" value="Cysteine proteinases"/>
    <property type="match status" value="1"/>
</dbReference>
<evidence type="ECO:0000256" key="10">
    <source>
        <dbReference type="PIRSR" id="PIRSR622684-1"/>
    </source>
</evidence>
<dbReference type="GO" id="GO:0004674">
    <property type="term" value="F:protein serine/threonine kinase activity"/>
    <property type="evidence" value="ECO:0007669"/>
    <property type="project" value="UniProtKB-KW"/>
</dbReference>
<dbReference type="GeneID" id="111124603"/>
<evidence type="ECO:0000256" key="11">
    <source>
        <dbReference type="PROSITE-ProRule" id="PRU00239"/>
    </source>
</evidence>
<feature type="active site" evidence="10 11">
    <location>
        <position position="672"/>
    </location>
</feature>
<reference evidence="15" key="1">
    <citation type="submission" date="2024-06" db="UniProtKB">
        <authorList>
            <consortium name="RefSeq"/>
        </authorList>
    </citation>
    <scope>NUCLEOTIDE SEQUENCE [LARGE SCALE GENOMIC DNA]</scope>
</reference>
<dbReference type="Pfam" id="PF00648">
    <property type="entry name" value="Peptidase_C2"/>
    <property type="match status" value="1"/>
</dbReference>
<dbReference type="CDD" id="cd00044">
    <property type="entry name" value="CysPc"/>
    <property type="match status" value="1"/>
</dbReference>
<evidence type="ECO:0000256" key="2">
    <source>
        <dbReference type="ARBA" id="ARBA00022527"/>
    </source>
</evidence>
<dbReference type="GO" id="GO:0005524">
    <property type="term" value="F:ATP binding"/>
    <property type="evidence" value="ECO:0007669"/>
    <property type="project" value="UniProtKB-KW"/>
</dbReference>
<keyword evidence="4" id="KW-0808">Transferase</keyword>
<keyword evidence="8 11" id="KW-0788">Thiol protease</keyword>
<proteinExistence type="inferred from homology"/>
<dbReference type="PROSITE" id="PS50203">
    <property type="entry name" value="CALPAIN_CAT"/>
    <property type="match status" value="1"/>
</dbReference>
<feature type="domain" description="Protein kinase" evidence="13">
    <location>
        <begin position="4"/>
        <end position="263"/>
    </location>
</feature>
<keyword evidence="9" id="KW-0067">ATP-binding</keyword>
<dbReference type="InterPro" id="IPR008271">
    <property type="entry name" value="Ser/Thr_kinase_AS"/>
</dbReference>
<dbReference type="GO" id="GO:0005737">
    <property type="term" value="C:cytoplasm"/>
    <property type="evidence" value="ECO:0007669"/>
    <property type="project" value="TreeGrafter"/>
</dbReference>
<keyword evidence="5" id="KW-0547">Nucleotide-binding</keyword>
<dbReference type="RefSeq" id="XP_022323310.1">
    <property type="nucleotide sequence ID" value="XM_022467602.1"/>
</dbReference>
<evidence type="ECO:0000256" key="6">
    <source>
        <dbReference type="ARBA" id="ARBA00022777"/>
    </source>
</evidence>
<keyword evidence="3 11" id="KW-0645">Protease</keyword>
<dbReference type="InterPro" id="IPR011992">
    <property type="entry name" value="EF-hand-dom_pair"/>
</dbReference>
<dbReference type="Gene3D" id="1.10.510.10">
    <property type="entry name" value="Transferase(Phosphotransferase) domain 1"/>
    <property type="match status" value="1"/>
</dbReference>
<reference evidence="16" key="2">
    <citation type="submission" date="2025-08" db="UniProtKB">
        <authorList>
            <consortium name="RefSeq"/>
        </authorList>
    </citation>
    <scope>IDENTIFICATION</scope>
    <source>
        <tissue evidence="16">Whole sample</tissue>
    </source>
</reference>
<feature type="compositionally biased region" description="Polar residues" evidence="12">
    <location>
        <begin position="288"/>
        <end position="298"/>
    </location>
</feature>
<evidence type="ECO:0000313" key="16">
    <source>
        <dbReference type="RefSeq" id="XP_022323310.1"/>
    </source>
</evidence>
<evidence type="ECO:0000313" key="15">
    <source>
        <dbReference type="Proteomes" id="UP000694844"/>
    </source>
</evidence>
<feature type="compositionally biased region" description="Basic and acidic residues" evidence="12">
    <location>
        <begin position="321"/>
        <end position="334"/>
    </location>
</feature>
<dbReference type="InterPro" id="IPR001300">
    <property type="entry name" value="Peptidase_C2_calpain_cat"/>
</dbReference>
<keyword evidence="7 11" id="KW-0378">Hydrolase</keyword>
<dbReference type="Gene3D" id="2.60.120.380">
    <property type="match status" value="1"/>
</dbReference>
<dbReference type="Pfam" id="PF01067">
    <property type="entry name" value="Calpain_III"/>
    <property type="match status" value="1"/>
</dbReference>
<keyword evidence="2" id="KW-0723">Serine/threonine-protein kinase</keyword>
<dbReference type="InterPro" id="IPR022683">
    <property type="entry name" value="Calpain_III"/>
</dbReference>
<evidence type="ECO:0000256" key="12">
    <source>
        <dbReference type="SAM" id="MobiDB-lite"/>
    </source>
</evidence>
<evidence type="ECO:0000256" key="5">
    <source>
        <dbReference type="ARBA" id="ARBA00022741"/>
    </source>
</evidence>
<dbReference type="Proteomes" id="UP000694844">
    <property type="component" value="Chromosome 1"/>
</dbReference>
<dbReference type="InterPro" id="IPR011009">
    <property type="entry name" value="Kinase-like_dom_sf"/>
</dbReference>